<proteinExistence type="predicted"/>
<accession>A0A136JEB5</accession>
<organism evidence="1 2">
    <name type="scientific">Microdochium bolleyi</name>
    <dbReference type="NCBI Taxonomy" id="196109"/>
    <lineage>
        <taxon>Eukaryota</taxon>
        <taxon>Fungi</taxon>
        <taxon>Dikarya</taxon>
        <taxon>Ascomycota</taxon>
        <taxon>Pezizomycotina</taxon>
        <taxon>Sordariomycetes</taxon>
        <taxon>Xylariomycetidae</taxon>
        <taxon>Xylariales</taxon>
        <taxon>Microdochiaceae</taxon>
        <taxon>Microdochium</taxon>
    </lineage>
</organism>
<dbReference type="AlphaFoldDB" id="A0A136JEB5"/>
<dbReference type="InParanoid" id="A0A136JEB5"/>
<sequence>MKYWFFLACSEGAQPMDGTWPRPPRFGTVENDGMFYLWKRKCKCPELKIRGKLGCCSAVSRDGDTFRYRRYPVRVRLTADTGQALSDLDLDGCPERRDGQCRSFGGGRLAMWPPCPGWGLFMGAHLGGDIVFIISSCLSQRSRTTALSRTT</sequence>
<dbReference type="Proteomes" id="UP000070501">
    <property type="component" value="Unassembled WGS sequence"/>
</dbReference>
<protein>
    <submittedName>
        <fullName evidence="1">Uncharacterized protein</fullName>
    </submittedName>
</protein>
<gene>
    <name evidence="1" type="ORF">Micbo1qcDRAFT_157440</name>
</gene>
<keyword evidence="2" id="KW-1185">Reference proteome</keyword>
<evidence type="ECO:0000313" key="1">
    <source>
        <dbReference type="EMBL" id="KXJ95484.1"/>
    </source>
</evidence>
<name>A0A136JEB5_9PEZI</name>
<dbReference type="EMBL" id="KQ964246">
    <property type="protein sequence ID" value="KXJ95484.1"/>
    <property type="molecule type" value="Genomic_DNA"/>
</dbReference>
<evidence type="ECO:0000313" key="2">
    <source>
        <dbReference type="Proteomes" id="UP000070501"/>
    </source>
</evidence>
<reference evidence="2" key="1">
    <citation type="submission" date="2016-02" db="EMBL/GenBank/DDBJ databases">
        <title>Draft genome sequence of Microdochium bolleyi, a fungal endophyte of beachgrass.</title>
        <authorList>
            <consortium name="DOE Joint Genome Institute"/>
            <person name="David A.S."/>
            <person name="May G."/>
            <person name="Haridas S."/>
            <person name="Lim J."/>
            <person name="Wang M."/>
            <person name="Labutti K."/>
            <person name="Lipzen A."/>
            <person name="Barry K."/>
            <person name="Grigoriev I.V."/>
        </authorList>
    </citation>
    <scope>NUCLEOTIDE SEQUENCE [LARGE SCALE GENOMIC DNA]</scope>
    <source>
        <strain evidence="2">J235TASD1</strain>
    </source>
</reference>